<dbReference type="PROSITE" id="PS50850">
    <property type="entry name" value="MFS"/>
    <property type="match status" value="1"/>
</dbReference>
<reference evidence="10" key="1">
    <citation type="journal article" date="2020" name="Stud. Mycol.">
        <title>101 Dothideomycetes genomes: a test case for predicting lifestyles and emergence of pathogens.</title>
        <authorList>
            <person name="Haridas S."/>
            <person name="Albert R."/>
            <person name="Binder M."/>
            <person name="Bloem J."/>
            <person name="Labutti K."/>
            <person name="Salamov A."/>
            <person name="Andreopoulos B."/>
            <person name="Baker S."/>
            <person name="Barry K."/>
            <person name="Bills G."/>
            <person name="Bluhm B."/>
            <person name="Cannon C."/>
            <person name="Castanera R."/>
            <person name="Culley D."/>
            <person name="Daum C."/>
            <person name="Ezra D."/>
            <person name="Gonzalez J."/>
            <person name="Henrissat B."/>
            <person name="Kuo A."/>
            <person name="Liang C."/>
            <person name="Lipzen A."/>
            <person name="Lutzoni F."/>
            <person name="Magnuson J."/>
            <person name="Mondo S."/>
            <person name="Nolan M."/>
            <person name="Ohm R."/>
            <person name="Pangilinan J."/>
            <person name="Park H.-J."/>
            <person name="Ramirez L."/>
            <person name="Alfaro M."/>
            <person name="Sun H."/>
            <person name="Tritt A."/>
            <person name="Yoshinaga Y."/>
            <person name="Zwiers L.-H."/>
            <person name="Turgeon B."/>
            <person name="Goodwin S."/>
            <person name="Spatafora J."/>
            <person name="Crous P."/>
            <person name="Grigoriev I."/>
        </authorList>
    </citation>
    <scope>NUCLEOTIDE SEQUENCE</scope>
    <source>
        <strain evidence="10">CBS 161.51</strain>
    </source>
</reference>
<evidence type="ECO:0000259" key="9">
    <source>
        <dbReference type="PROSITE" id="PS50850"/>
    </source>
</evidence>
<feature type="transmembrane region" description="Helical" evidence="8">
    <location>
        <begin position="445"/>
        <end position="464"/>
    </location>
</feature>
<accession>A0A6A5SIA8</accession>
<dbReference type="InterPro" id="IPR036259">
    <property type="entry name" value="MFS_trans_sf"/>
</dbReference>
<evidence type="ECO:0000256" key="6">
    <source>
        <dbReference type="ARBA" id="ARBA00023180"/>
    </source>
</evidence>
<dbReference type="CDD" id="cd17502">
    <property type="entry name" value="MFS_Azr1_MDR_like"/>
    <property type="match status" value="1"/>
</dbReference>
<dbReference type="Gene3D" id="1.20.1250.20">
    <property type="entry name" value="MFS general substrate transporter like domains"/>
    <property type="match status" value="1"/>
</dbReference>
<feature type="compositionally biased region" description="Basic and acidic residues" evidence="7">
    <location>
        <begin position="26"/>
        <end position="41"/>
    </location>
</feature>
<evidence type="ECO:0000313" key="11">
    <source>
        <dbReference type="Proteomes" id="UP000800038"/>
    </source>
</evidence>
<dbReference type="FunFam" id="1.20.1720.10:FF:000037">
    <property type="entry name" value="WGS project CABT00000000 data, contig 2.4"/>
    <property type="match status" value="1"/>
</dbReference>
<sequence>MASEKNMGEANSTSETPPPEAAGAITDDHLSSSQRQPEKPPKTHYPLSFWLAFLGLCCTGLVSALDGSIVATALPSIIEDLQGGVDFVWVANVYFLTSAALQPLYGQLADLWGRRYVMIGATVIFILGSGLCGGSTSMNMLIWSRAVQGIGAGGINMLIDMIICDLVPMRERGNFIGLLFLFVSIGATIGPFIGGILTDRVTWRWIFYINLPFGGLALILLIMFLHVGSKKELSTMERLKRVDVIGNSLLIGATFAILWALTYGGTRYTWSEANVAAPLTIGLVGLVVAFFWEISPWCKYPVMPPLHFQNRTSAAAFFISFMCMLLAFWINFFYPLYFQAVLVASPTRAGVYTLPRAIAFPLFAAVGGAIISKTGKYRTLHLVSTGIMPLVMGLSSILDQGSNKAEWVIWQILFGVSGGMMISTTLQAVQAALPESEVATSTGTWSFVRSLGTIWGLSIPAAIFNNRFDQLSKEFDPSIRALFTRGQAYEHATAKFIQSFDPATREIVIQAYVEALKRVWQIGIVFGAVTFLSVFFEKEIPLRTELETEFGLTEKKKDETGSDQVDTEGRASASD</sequence>
<name>A0A6A5SIA8_9PLEO</name>
<evidence type="ECO:0000256" key="1">
    <source>
        <dbReference type="ARBA" id="ARBA00004141"/>
    </source>
</evidence>
<feature type="transmembrane region" description="Helical" evidence="8">
    <location>
        <begin position="49"/>
        <end position="75"/>
    </location>
</feature>
<evidence type="ECO:0000256" key="5">
    <source>
        <dbReference type="ARBA" id="ARBA00023136"/>
    </source>
</evidence>
<dbReference type="OrthoDB" id="10021397at2759"/>
<dbReference type="Pfam" id="PF07690">
    <property type="entry name" value="MFS_1"/>
    <property type="match status" value="1"/>
</dbReference>
<keyword evidence="3 8" id="KW-0812">Transmembrane</keyword>
<dbReference type="PANTHER" id="PTHR23501:SF187">
    <property type="entry name" value="MAJOR FACILITATOR SUPERFAMILY (MFS) PROFILE DOMAIN-CONTAINING PROTEIN"/>
    <property type="match status" value="1"/>
</dbReference>
<gene>
    <name evidence="10" type="ORF">EJ02DRAFT_258257</name>
</gene>
<evidence type="ECO:0000256" key="2">
    <source>
        <dbReference type="ARBA" id="ARBA00022448"/>
    </source>
</evidence>
<organism evidence="10 11">
    <name type="scientific">Clathrospora elynae</name>
    <dbReference type="NCBI Taxonomy" id="706981"/>
    <lineage>
        <taxon>Eukaryota</taxon>
        <taxon>Fungi</taxon>
        <taxon>Dikarya</taxon>
        <taxon>Ascomycota</taxon>
        <taxon>Pezizomycotina</taxon>
        <taxon>Dothideomycetes</taxon>
        <taxon>Pleosporomycetidae</taxon>
        <taxon>Pleosporales</taxon>
        <taxon>Diademaceae</taxon>
        <taxon>Clathrospora</taxon>
    </lineage>
</organism>
<keyword evidence="2" id="KW-0813">Transport</keyword>
<feature type="transmembrane region" description="Helical" evidence="8">
    <location>
        <begin position="205"/>
        <end position="224"/>
    </location>
</feature>
<protein>
    <submittedName>
        <fullName evidence="10">MFS general substrate transporter</fullName>
    </submittedName>
</protein>
<feature type="region of interest" description="Disordered" evidence="7">
    <location>
        <begin position="553"/>
        <end position="575"/>
    </location>
</feature>
<feature type="transmembrane region" description="Helical" evidence="8">
    <location>
        <begin position="142"/>
        <end position="163"/>
    </location>
</feature>
<feature type="transmembrane region" description="Helical" evidence="8">
    <location>
        <begin position="117"/>
        <end position="136"/>
    </location>
</feature>
<feature type="region of interest" description="Disordered" evidence="7">
    <location>
        <begin position="1"/>
        <end position="41"/>
    </location>
</feature>
<dbReference type="GO" id="GO:0005886">
    <property type="term" value="C:plasma membrane"/>
    <property type="evidence" value="ECO:0007669"/>
    <property type="project" value="TreeGrafter"/>
</dbReference>
<feature type="transmembrane region" description="Helical" evidence="8">
    <location>
        <begin position="275"/>
        <end position="294"/>
    </location>
</feature>
<dbReference type="PRINTS" id="PR01036">
    <property type="entry name" value="TCRTETB"/>
</dbReference>
<keyword evidence="6" id="KW-0325">Glycoprotein</keyword>
<keyword evidence="4 8" id="KW-1133">Transmembrane helix</keyword>
<dbReference type="PANTHER" id="PTHR23501">
    <property type="entry name" value="MAJOR FACILITATOR SUPERFAMILY"/>
    <property type="match status" value="1"/>
</dbReference>
<keyword evidence="5 8" id="KW-0472">Membrane</keyword>
<dbReference type="SUPFAM" id="SSF103473">
    <property type="entry name" value="MFS general substrate transporter"/>
    <property type="match status" value="1"/>
</dbReference>
<dbReference type="GO" id="GO:0022857">
    <property type="term" value="F:transmembrane transporter activity"/>
    <property type="evidence" value="ECO:0007669"/>
    <property type="project" value="InterPro"/>
</dbReference>
<feature type="transmembrane region" description="Helical" evidence="8">
    <location>
        <begin position="410"/>
        <end position="433"/>
    </location>
</feature>
<evidence type="ECO:0000256" key="3">
    <source>
        <dbReference type="ARBA" id="ARBA00022692"/>
    </source>
</evidence>
<dbReference type="Proteomes" id="UP000800038">
    <property type="component" value="Unassembled WGS sequence"/>
</dbReference>
<dbReference type="InterPro" id="IPR011701">
    <property type="entry name" value="MFS"/>
</dbReference>
<evidence type="ECO:0000256" key="4">
    <source>
        <dbReference type="ARBA" id="ARBA00022989"/>
    </source>
</evidence>
<dbReference type="FunFam" id="1.20.1250.20:FF:000484">
    <property type="entry name" value="MFS general substrate transporter"/>
    <property type="match status" value="1"/>
</dbReference>
<feature type="transmembrane region" description="Helical" evidence="8">
    <location>
        <begin position="87"/>
        <end position="105"/>
    </location>
</feature>
<keyword evidence="11" id="KW-1185">Reference proteome</keyword>
<evidence type="ECO:0000256" key="8">
    <source>
        <dbReference type="SAM" id="Phobius"/>
    </source>
</evidence>
<feature type="transmembrane region" description="Helical" evidence="8">
    <location>
        <begin position="175"/>
        <end position="193"/>
    </location>
</feature>
<feature type="transmembrane region" description="Helical" evidence="8">
    <location>
        <begin position="244"/>
        <end position="263"/>
    </location>
</feature>
<feature type="domain" description="Major facilitator superfamily (MFS) profile" evidence="9">
    <location>
        <begin position="52"/>
        <end position="545"/>
    </location>
</feature>
<dbReference type="AlphaFoldDB" id="A0A6A5SIA8"/>
<comment type="subcellular location">
    <subcellularLocation>
        <location evidence="1">Membrane</location>
        <topology evidence="1">Multi-pass membrane protein</topology>
    </subcellularLocation>
</comment>
<feature type="transmembrane region" description="Helical" evidence="8">
    <location>
        <begin position="315"/>
        <end position="334"/>
    </location>
</feature>
<evidence type="ECO:0000256" key="7">
    <source>
        <dbReference type="SAM" id="MobiDB-lite"/>
    </source>
</evidence>
<feature type="transmembrane region" description="Helical" evidence="8">
    <location>
        <begin position="379"/>
        <end position="398"/>
    </location>
</feature>
<dbReference type="EMBL" id="ML976083">
    <property type="protein sequence ID" value="KAF1939338.1"/>
    <property type="molecule type" value="Genomic_DNA"/>
</dbReference>
<evidence type="ECO:0000313" key="10">
    <source>
        <dbReference type="EMBL" id="KAF1939338.1"/>
    </source>
</evidence>
<feature type="transmembrane region" description="Helical" evidence="8">
    <location>
        <begin position="354"/>
        <end position="372"/>
    </location>
</feature>
<feature type="transmembrane region" description="Helical" evidence="8">
    <location>
        <begin position="519"/>
        <end position="536"/>
    </location>
</feature>
<proteinExistence type="predicted"/>
<dbReference type="Gene3D" id="1.20.1720.10">
    <property type="entry name" value="Multidrug resistance protein D"/>
    <property type="match status" value="1"/>
</dbReference>
<dbReference type="InterPro" id="IPR020846">
    <property type="entry name" value="MFS_dom"/>
</dbReference>